<dbReference type="SUPFAM" id="SSF51338">
    <property type="entry name" value="Composite domain of metallo-dependent hydrolases"/>
    <property type="match status" value="1"/>
</dbReference>
<keyword evidence="4" id="KW-1185">Reference proteome</keyword>
<dbReference type="SUPFAM" id="SSF51556">
    <property type="entry name" value="Metallo-dependent hydrolases"/>
    <property type="match status" value="1"/>
</dbReference>
<gene>
    <name evidence="3" type="ORF">EAT49_12495</name>
</gene>
<comment type="caution">
    <text evidence="3">The sequence shown here is derived from an EMBL/GenBank/DDBJ whole genome shotgun (WGS) entry which is preliminary data.</text>
</comment>
<feature type="domain" description="Amidohydrolase-related" evidence="2">
    <location>
        <begin position="55"/>
        <end position="417"/>
    </location>
</feature>
<name>A0A3N2QY99_9RHOB</name>
<proteinExistence type="inferred from homology"/>
<dbReference type="Pfam" id="PF01979">
    <property type="entry name" value="Amidohydro_1"/>
    <property type="match status" value="1"/>
</dbReference>
<dbReference type="AlphaFoldDB" id="A0A3N2QY99"/>
<dbReference type="Proteomes" id="UP000268016">
    <property type="component" value="Unassembled WGS sequence"/>
</dbReference>
<dbReference type="PANTHER" id="PTHR43794">
    <property type="entry name" value="AMINOHYDROLASE SSNA-RELATED"/>
    <property type="match status" value="1"/>
</dbReference>
<dbReference type="InterPro" id="IPR011059">
    <property type="entry name" value="Metal-dep_hydrolase_composite"/>
</dbReference>
<organism evidence="3 4">
    <name type="scientific">Histidinibacterium lentulum</name>
    <dbReference type="NCBI Taxonomy" id="2480588"/>
    <lineage>
        <taxon>Bacteria</taxon>
        <taxon>Pseudomonadati</taxon>
        <taxon>Pseudomonadota</taxon>
        <taxon>Alphaproteobacteria</taxon>
        <taxon>Rhodobacterales</taxon>
        <taxon>Paracoccaceae</taxon>
        <taxon>Histidinibacterium</taxon>
    </lineage>
</organism>
<dbReference type="NCBIfam" id="NF006056">
    <property type="entry name" value="PRK08204.1"/>
    <property type="match status" value="1"/>
</dbReference>
<dbReference type="PANTHER" id="PTHR43794:SF5">
    <property type="entry name" value="CHLOROHYDROLASE FAMILY PROTEIN"/>
    <property type="match status" value="1"/>
</dbReference>
<dbReference type="InterPro" id="IPR006680">
    <property type="entry name" value="Amidohydro-rel"/>
</dbReference>
<evidence type="ECO:0000256" key="1">
    <source>
        <dbReference type="ARBA" id="ARBA00006745"/>
    </source>
</evidence>
<reference evidence="3 4" key="1">
    <citation type="submission" date="2018-10" db="EMBL/GenBank/DDBJ databases">
        <title>Histidinibacterium lentulum gen. nov., sp. nov., a marine bacterium from the culture broth of Picochlorum sp. 122.</title>
        <authorList>
            <person name="Wang G."/>
        </authorList>
    </citation>
    <scope>NUCLEOTIDE SEQUENCE [LARGE SCALE GENOMIC DNA]</scope>
    <source>
        <strain evidence="3 4">B17</strain>
    </source>
</reference>
<dbReference type="OrthoDB" id="9796020at2"/>
<dbReference type="Gene3D" id="2.30.40.10">
    <property type="entry name" value="Urease, subunit C, domain 1"/>
    <property type="match status" value="1"/>
</dbReference>
<dbReference type="Gene3D" id="3.20.20.140">
    <property type="entry name" value="Metal-dependent hydrolases"/>
    <property type="match status" value="1"/>
</dbReference>
<dbReference type="GO" id="GO:0016810">
    <property type="term" value="F:hydrolase activity, acting on carbon-nitrogen (but not peptide) bonds"/>
    <property type="evidence" value="ECO:0007669"/>
    <property type="project" value="InterPro"/>
</dbReference>
<comment type="similarity">
    <text evidence="1">Belongs to the metallo-dependent hydrolases superfamily. ATZ/TRZ family.</text>
</comment>
<dbReference type="EMBL" id="RDRB01000006">
    <property type="protein sequence ID" value="ROU00123.1"/>
    <property type="molecule type" value="Genomic_DNA"/>
</dbReference>
<sequence>MTTILIRNGLVLTLAENSAPLPGHDIVVKDGRIERIAPDIDAGAADEVIDAGGMIVMPGLVNAHIHTWQTGLRGLALDWTATNYFRAMHAGLAGFFTPEDIHIANLVGALNQLNCGVTTIVDWHHNNPTPDHSDAAIDGLEDAGIRAMFLHGSAKPDPKPGQKHFSETPMNRAEVERLRQGRLSRDDALVTMGLAILGPQMSVEEVVLQDLGMAKDLDLVVSIHHSGAKMPAPEGYVRAAEAGLVDRRVNIVHGNELTDRDLGVLVDHGATFNVTAEVEMQMCYGDLLSGRLLERGVPFSIGTDIECAYGADMFACIRFTLQAERYQTSKRMLDETGERPHPQPITARQALGWATIEGARLARLERRTSTLEPGKAADLILLRANDLNIAGAFDPYRAVAGYANPGNVDTVMVQGRIHKRGGHMLRSDIPDLQERLVRSGRRIFGEFKARAATAEYA</sequence>
<dbReference type="InterPro" id="IPR032466">
    <property type="entry name" value="Metal_Hydrolase"/>
</dbReference>
<protein>
    <submittedName>
        <fullName evidence="3">Cytosine deaminase</fullName>
    </submittedName>
</protein>
<evidence type="ECO:0000313" key="4">
    <source>
        <dbReference type="Proteomes" id="UP000268016"/>
    </source>
</evidence>
<dbReference type="RefSeq" id="WP_123642671.1">
    <property type="nucleotide sequence ID" value="NZ_ML119086.1"/>
</dbReference>
<evidence type="ECO:0000313" key="3">
    <source>
        <dbReference type="EMBL" id="ROU00123.1"/>
    </source>
</evidence>
<evidence type="ECO:0000259" key="2">
    <source>
        <dbReference type="Pfam" id="PF01979"/>
    </source>
</evidence>
<accession>A0A3N2QY99</accession>
<dbReference type="InterPro" id="IPR050287">
    <property type="entry name" value="MTA/SAH_deaminase"/>
</dbReference>